<dbReference type="RefSeq" id="XP_003668733.1">
    <property type="nucleotide sequence ID" value="XM_003668685.1"/>
</dbReference>
<evidence type="ECO:0000256" key="3">
    <source>
        <dbReference type="ARBA" id="ARBA00022576"/>
    </source>
</evidence>
<comment type="cofactor">
    <cofactor evidence="1">
        <name>pyridoxal 5'-phosphate</name>
        <dbReference type="ChEBI" id="CHEBI:597326"/>
    </cofactor>
</comment>
<protein>
    <recommendedName>
        <fullName evidence="6">Aminotransferase class I/classII large domain-containing protein</fullName>
    </recommendedName>
</protein>
<keyword evidence="5" id="KW-0663">Pyridoxal phosphate</keyword>
<dbReference type="InterPro" id="IPR050859">
    <property type="entry name" value="Class-I_PLP-dep_aminotransf"/>
</dbReference>
<dbReference type="Pfam" id="PF00155">
    <property type="entry name" value="Aminotran_1_2"/>
    <property type="match status" value="1"/>
</dbReference>
<feature type="domain" description="Aminotransferase class I/classII large" evidence="6">
    <location>
        <begin position="120"/>
        <end position="533"/>
    </location>
</feature>
<dbReference type="GO" id="GO:0008793">
    <property type="term" value="F:aromatic-amino-acid transaminase activity"/>
    <property type="evidence" value="ECO:0007669"/>
    <property type="project" value="EnsemblFungi"/>
</dbReference>
<dbReference type="GO" id="GO:0019878">
    <property type="term" value="P:lysine biosynthetic process via aminoadipic acid"/>
    <property type="evidence" value="ECO:0007669"/>
    <property type="project" value="TreeGrafter"/>
</dbReference>
<dbReference type="SUPFAM" id="SSF53383">
    <property type="entry name" value="PLP-dependent transferases"/>
    <property type="match status" value="1"/>
</dbReference>
<keyword evidence="4" id="KW-0808">Transferase</keyword>
<evidence type="ECO:0000256" key="2">
    <source>
        <dbReference type="ARBA" id="ARBA00007441"/>
    </source>
</evidence>
<comment type="similarity">
    <text evidence="2">Belongs to the class-I pyridoxal-phosphate-dependent aminotransferase family.</text>
</comment>
<accession>G0W6S9</accession>
<dbReference type="InterPro" id="IPR015424">
    <property type="entry name" value="PyrdxlP-dep_Trfase"/>
</dbReference>
<gene>
    <name evidence="7" type="primary">NDAI0B04550</name>
    <name evidence="7" type="ordered locus">NDAI_0B04550</name>
</gene>
<dbReference type="KEGG" id="ndi:NDAI_0B04550"/>
<dbReference type="Proteomes" id="UP000000689">
    <property type="component" value="Chromosome 2"/>
</dbReference>
<evidence type="ECO:0000256" key="1">
    <source>
        <dbReference type="ARBA" id="ARBA00001933"/>
    </source>
</evidence>
<sequence length="565" mass="65232">MTAIDDTKKTTHYCSSSRQQQIVSFDLKRSENCYPENYEHLEGKYSKFLSKREKNRKVITFWSEDEFDPTHLQLSGGMPNEGFFPIESIDLNVLNSPSCKINNTSDCTTSTDTDSLSKIHVTKRFPQELPLSMSLQYSETQGMKPLLDFIKTFITKLNNTPPYNETLYDIMLANGSSDSMFKVFETLCDESTTVLMEEFTFVPVISNVMATGAKCIPLKLNLNYEDQGIDIEYLENLLDNWGGKSNTKHLSKPKILYTISTGQNPIGVTLSMEKRRKIYTIAQRHDLIILEDDPYCYLTFPKYNQKNNNNDKQDQLNPYFDPNFTIEDYLRERFYKSLITLDTDGRVIRLETFSKIFGPGLRLSFIVANKFLIDKFVVFSELSSRAPSGVSQSFVYSTIQAMTKKRISEIVWGNFDQVEMFNEMYKSWMDWIMKIAGHYTHRRNTTLKTLYATEAFKNGLFSIIEPSAGMFINLGLQFPKFQEYYEDSFNIIDQMNKFDKVLTKNGVKVVLGYKMAVSKEFSKENCNFIRLTISFAKNDNELIVAANKIAKSIQTFFKGMKPIQN</sequence>
<evidence type="ECO:0000256" key="5">
    <source>
        <dbReference type="ARBA" id="ARBA00022898"/>
    </source>
</evidence>
<reference evidence="7 8" key="1">
    <citation type="journal article" date="2011" name="Proc. Natl. Acad. Sci. U.S.A.">
        <title>Evolutionary erosion of yeast sex chromosomes by mating-type switching accidents.</title>
        <authorList>
            <person name="Gordon J.L."/>
            <person name="Armisen D."/>
            <person name="Proux-Wera E."/>
            <person name="Oheigeartaigh S.S."/>
            <person name="Byrne K.P."/>
            <person name="Wolfe K.H."/>
        </authorList>
    </citation>
    <scope>NUCLEOTIDE SEQUENCE [LARGE SCALE GENOMIC DNA]</scope>
    <source>
        <strain evidence="8">ATCC 10597 / BCRC 20456 / CBS 421 / NBRC 0211 / NRRL Y-12639</strain>
    </source>
</reference>
<dbReference type="eggNOG" id="KOG0634">
    <property type="taxonomic scope" value="Eukaryota"/>
</dbReference>
<dbReference type="AlphaFoldDB" id="G0W6S9"/>
<dbReference type="InterPro" id="IPR004839">
    <property type="entry name" value="Aminotransferase_I/II_large"/>
</dbReference>
<dbReference type="Gene3D" id="3.40.640.10">
    <property type="entry name" value="Type I PLP-dependent aspartate aminotransferase-like (Major domain)"/>
    <property type="match status" value="1"/>
</dbReference>
<name>G0W6S9_NAUDC</name>
<dbReference type="PANTHER" id="PTHR42790">
    <property type="entry name" value="AMINOTRANSFERASE"/>
    <property type="match status" value="1"/>
</dbReference>
<dbReference type="HOGENOM" id="CLU_017584_0_5_1"/>
<dbReference type="GO" id="GO:0006571">
    <property type="term" value="P:tyrosine biosynthetic process"/>
    <property type="evidence" value="ECO:0007669"/>
    <property type="project" value="EnsemblFungi"/>
</dbReference>
<dbReference type="GO" id="GO:0047536">
    <property type="term" value="F:2-aminoadipate transaminase activity"/>
    <property type="evidence" value="ECO:0007669"/>
    <property type="project" value="TreeGrafter"/>
</dbReference>
<organism evidence="7 8">
    <name type="scientific">Naumovozyma dairenensis (strain ATCC 10597 / BCRC 20456 / CBS 421 / NBRC 0211 / NRRL Y-12639)</name>
    <name type="common">Saccharomyces dairenensis</name>
    <dbReference type="NCBI Taxonomy" id="1071378"/>
    <lineage>
        <taxon>Eukaryota</taxon>
        <taxon>Fungi</taxon>
        <taxon>Dikarya</taxon>
        <taxon>Ascomycota</taxon>
        <taxon>Saccharomycotina</taxon>
        <taxon>Saccharomycetes</taxon>
        <taxon>Saccharomycetales</taxon>
        <taxon>Saccharomycetaceae</taxon>
        <taxon>Naumovozyma</taxon>
    </lineage>
</organism>
<dbReference type="PANTHER" id="PTHR42790:SF2">
    <property type="entry name" value="AROMATIC AMINO ACID AMINOTRANSFERASE 2"/>
    <property type="match status" value="1"/>
</dbReference>
<evidence type="ECO:0000259" key="6">
    <source>
        <dbReference type="Pfam" id="PF00155"/>
    </source>
</evidence>
<dbReference type="GO" id="GO:0009074">
    <property type="term" value="P:aromatic amino acid family catabolic process"/>
    <property type="evidence" value="ECO:0007669"/>
    <property type="project" value="TreeGrafter"/>
</dbReference>
<dbReference type="CDD" id="cd00609">
    <property type="entry name" value="AAT_like"/>
    <property type="match status" value="1"/>
</dbReference>
<evidence type="ECO:0000313" key="7">
    <source>
        <dbReference type="EMBL" id="CCD23490.1"/>
    </source>
</evidence>
<dbReference type="OMA" id="YAPANND"/>
<dbReference type="GO" id="GO:0030170">
    <property type="term" value="F:pyridoxal phosphate binding"/>
    <property type="evidence" value="ECO:0007669"/>
    <property type="project" value="InterPro"/>
</dbReference>
<evidence type="ECO:0000256" key="4">
    <source>
        <dbReference type="ARBA" id="ARBA00022679"/>
    </source>
</evidence>
<dbReference type="OrthoDB" id="691673at2759"/>
<dbReference type="InterPro" id="IPR015421">
    <property type="entry name" value="PyrdxlP-dep_Trfase_major"/>
</dbReference>
<dbReference type="GeneID" id="11497615"/>
<dbReference type="GO" id="GO:0009094">
    <property type="term" value="P:L-phenylalanine biosynthetic process"/>
    <property type="evidence" value="ECO:0007669"/>
    <property type="project" value="EnsemblFungi"/>
</dbReference>
<keyword evidence="8" id="KW-1185">Reference proteome</keyword>
<dbReference type="STRING" id="1071378.G0W6S9"/>
<keyword evidence="3" id="KW-0032">Aminotransferase</keyword>
<evidence type="ECO:0000313" key="8">
    <source>
        <dbReference type="Proteomes" id="UP000000689"/>
    </source>
</evidence>
<dbReference type="EMBL" id="HE580268">
    <property type="protein sequence ID" value="CCD23490.1"/>
    <property type="molecule type" value="Genomic_DNA"/>
</dbReference>
<proteinExistence type="inferred from homology"/>